<keyword evidence="3" id="KW-1185">Reference proteome</keyword>
<dbReference type="InterPro" id="IPR012341">
    <property type="entry name" value="6hp_glycosidase-like_sf"/>
</dbReference>
<dbReference type="Gene3D" id="3.40.30.10">
    <property type="entry name" value="Glutaredoxin"/>
    <property type="match status" value="1"/>
</dbReference>
<dbReference type="Pfam" id="PF03190">
    <property type="entry name" value="Thioredox_DsbH"/>
    <property type="match status" value="1"/>
</dbReference>
<dbReference type="PIRSF" id="PIRSF006402">
    <property type="entry name" value="UCP006402_thioredoxin"/>
    <property type="match status" value="1"/>
</dbReference>
<name>A0A8I1G7J4_9HYPH</name>
<gene>
    <name evidence="2" type="ORF">JDN41_00540</name>
</gene>
<proteinExistence type="predicted"/>
<organism evidence="2 3">
    <name type="scientific">Rhodomicrobium udaipurense</name>
    <dbReference type="NCBI Taxonomy" id="1202716"/>
    <lineage>
        <taxon>Bacteria</taxon>
        <taxon>Pseudomonadati</taxon>
        <taxon>Pseudomonadota</taxon>
        <taxon>Alphaproteobacteria</taxon>
        <taxon>Hyphomicrobiales</taxon>
        <taxon>Hyphomicrobiaceae</taxon>
        <taxon>Rhodomicrobium</taxon>
    </lineage>
</organism>
<dbReference type="PANTHER" id="PTHR42899">
    <property type="entry name" value="SPERMATOGENESIS-ASSOCIATED PROTEIN 20"/>
    <property type="match status" value="1"/>
</dbReference>
<sequence>MALNRLSEETSPYLQQHKHNPVEWWPWCQEAFEEAQRLDKPVLLSVGYAACHWCHVMAHESFEKEDTAELMNRLFINIKVDREERPDVDTLYMTALQELGEQGGWPLTMFLTPDGMPFFGGTYFPDKPRFGKPSFKDVLVNVARVYAQEKETIAQNTAYLKQRLTPRLNYGAAPEFSEAQLAAIAAKFIGAIDPTNGGLRGAPKFPNTTIFQFLWRAGLRYNLKTCIEEVKNTLLHICQGGIYDHLGGGFSRYTVDERWLVPHFEKMLYDNALLIEFMTEVWKETQSDRLKTRVAETIGWLKRDMIVPGGAFAASYDADSEGEEGKFYVWTAREITDILGHGEEAAIFAQTYDVTEGGNWEGKTILNRLKALALLNGGEERAMDECRAKLFAERERRVKPGWDDKVLADWNGLAIRALARAGDAFAQPEWIVLAADAYGFVKSRMIENGRLFHSWRDGKLKGPATAADYANIISAALVLHQVTGEAGYLDDAVEWTAIMNRHYDAEQGGYYFAADDTSDLILRPLSASDDAVPNANATMLQNLADLYTLTGDAAYLKRADGLLTAFQGAAQTMAIGYTGLLSGALTLISPQSIAIAGDRAGPDAAAWRRALAEVSLPGATVQWVNPDEDLPASSPAFGKKAIDGKTTAYICFGPRCSEPITDPAILKDRLKEERAVSVQVAASPV</sequence>
<feature type="domain" description="Spermatogenesis-associated protein 20-like TRX" evidence="1">
    <location>
        <begin position="4"/>
        <end position="164"/>
    </location>
</feature>
<dbReference type="EMBL" id="JAEMUK010000002">
    <property type="protein sequence ID" value="MBJ7542042.1"/>
    <property type="molecule type" value="Genomic_DNA"/>
</dbReference>
<protein>
    <submittedName>
        <fullName evidence="2">Thioredoxin domain-containing protein</fullName>
    </submittedName>
</protein>
<dbReference type="PANTHER" id="PTHR42899:SF1">
    <property type="entry name" value="SPERMATOGENESIS-ASSOCIATED PROTEIN 20"/>
    <property type="match status" value="1"/>
</dbReference>
<dbReference type="SUPFAM" id="SSF52833">
    <property type="entry name" value="Thioredoxin-like"/>
    <property type="match status" value="1"/>
</dbReference>
<dbReference type="InterPro" id="IPR004879">
    <property type="entry name" value="Ssp411-like_TRX"/>
</dbReference>
<dbReference type="GO" id="GO:0005975">
    <property type="term" value="P:carbohydrate metabolic process"/>
    <property type="evidence" value="ECO:0007669"/>
    <property type="project" value="InterPro"/>
</dbReference>
<evidence type="ECO:0000313" key="3">
    <source>
        <dbReference type="Proteomes" id="UP000623250"/>
    </source>
</evidence>
<dbReference type="CDD" id="cd02955">
    <property type="entry name" value="SSP411"/>
    <property type="match status" value="1"/>
</dbReference>
<dbReference type="SUPFAM" id="SSF48208">
    <property type="entry name" value="Six-hairpin glycosidases"/>
    <property type="match status" value="1"/>
</dbReference>
<evidence type="ECO:0000313" key="2">
    <source>
        <dbReference type="EMBL" id="MBJ7542042.1"/>
    </source>
</evidence>
<dbReference type="InterPro" id="IPR024705">
    <property type="entry name" value="Ssp411"/>
</dbReference>
<comment type="caution">
    <text evidence="2">The sequence shown here is derived from an EMBL/GenBank/DDBJ whole genome shotgun (WGS) entry which is preliminary data.</text>
</comment>
<dbReference type="Gene3D" id="1.50.10.10">
    <property type="match status" value="1"/>
</dbReference>
<dbReference type="AlphaFoldDB" id="A0A8I1G7J4"/>
<accession>A0A8I1G7J4</accession>
<reference evidence="2 3" key="1">
    <citation type="submission" date="2020-12" db="EMBL/GenBank/DDBJ databases">
        <title>Revised draft genomes of Rhodomicrobium vannielii ATCC 17100 and Rhodomicrobium udaipurense JA643.</title>
        <authorList>
            <person name="Conners E.M."/>
            <person name="Davenport E.J."/>
            <person name="Bose A."/>
        </authorList>
    </citation>
    <scope>NUCLEOTIDE SEQUENCE [LARGE SCALE GENOMIC DNA]</scope>
    <source>
        <strain evidence="2 3">JA643</strain>
    </source>
</reference>
<evidence type="ECO:0000259" key="1">
    <source>
        <dbReference type="Pfam" id="PF03190"/>
    </source>
</evidence>
<dbReference type="InterPro" id="IPR036249">
    <property type="entry name" value="Thioredoxin-like_sf"/>
</dbReference>
<dbReference type="InterPro" id="IPR008928">
    <property type="entry name" value="6-hairpin_glycosidase_sf"/>
</dbReference>
<dbReference type="RefSeq" id="WP_037238175.1">
    <property type="nucleotide sequence ID" value="NZ_JAEMUK010000002.1"/>
</dbReference>
<dbReference type="Proteomes" id="UP000623250">
    <property type="component" value="Unassembled WGS sequence"/>
</dbReference>